<evidence type="ECO:0000256" key="3">
    <source>
        <dbReference type="SAM" id="MobiDB-lite"/>
    </source>
</evidence>
<gene>
    <name evidence="4" type="ORF">GCM10022252_04480</name>
</gene>
<organism evidence="4 5">
    <name type="scientific">Streptosporangium oxazolinicum</name>
    <dbReference type="NCBI Taxonomy" id="909287"/>
    <lineage>
        <taxon>Bacteria</taxon>
        <taxon>Bacillati</taxon>
        <taxon>Actinomycetota</taxon>
        <taxon>Actinomycetes</taxon>
        <taxon>Streptosporangiales</taxon>
        <taxon>Streptosporangiaceae</taxon>
        <taxon>Streptosporangium</taxon>
    </lineage>
</organism>
<evidence type="ECO:0000313" key="5">
    <source>
        <dbReference type="Proteomes" id="UP001501251"/>
    </source>
</evidence>
<dbReference type="EMBL" id="BAABAQ010000001">
    <property type="protein sequence ID" value="GAA4180917.1"/>
    <property type="molecule type" value="Genomic_DNA"/>
</dbReference>
<proteinExistence type="predicted"/>
<keyword evidence="1" id="KW-0328">Glycosyltransferase</keyword>
<dbReference type="PANTHER" id="PTHR34136:SF1">
    <property type="entry name" value="UDP-N-ACETYL-D-MANNOSAMINURONIC ACID TRANSFERASE"/>
    <property type="match status" value="1"/>
</dbReference>
<name>A0ABP8AAS7_9ACTN</name>
<keyword evidence="5" id="KW-1185">Reference proteome</keyword>
<evidence type="ECO:0000256" key="2">
    <source>
        <dbReference type="ARBA" id="ARBA00022679"/>
    </source>
</evidence>
<dbReference type="PANTHER" id="PTHR34136">
    <property type="match status" value="1"/>
</dbReference>
<dbReference type="InterPro" id="IPR004629">
    <property type="entry name" value="WecG_TagA_CpsF"/>
</dbReference>
<evidence type="ECO:0008006" key="6">
    <source>
        <dbReference type="Google" id="ProtNLM"/>
    </source>
</evidence>
<keyword evidence="2" id="KW-0808">Transferase</keyword>
<dbReference type="CDD" id="cd06533">
    <property type="entry name" value="Glyco_transf_WecG_TagA"/>
    <property type="match status" value="1"/>
</dbReference>
<evidence type="ECO:0000313" key="4">
    <source>
        <dbReference type="EMBL" id="GAA4180917.1"/>
    </source>
</evidence>
<evidence type="ECO:0000256" key="1">
    <source>
        <dbReference type="ARBA" id="ARBA00022676"/>
    </source>
</evidence>
<comment type="caution">
    <text evidence="4">The sequence shown here is derived from an EMBL/GenBank/DDBJ whole genome shotgun (WGS) entry which is preliminary data.</text>
</comment>
<dbReference type="Proteomes" id="UP001501251">
    <property type="component" value="Unassembled WGS sequence"/>
</dbReference>
<sequence length="296" mass="30980">MGCGGAGTGTGRRTPENVPLADRPSLPEPRSVAPERAGAGFARVRVGAVEVMAVSEAELLDHVAAGWRRGRGGAIVTANVDIVRAATRDPALADLVTRSEIVVADGMPVVWASRLAGLAVPGRVTGASLVHSLTGRAARESRSVYLLGGEPGVPEAAARVLAGRYPGLRVAGTCSPPFGFDGTPDGVREAVEGVVAAAPDLVLVGLGFPRQERVIEALRAELPDAWYLGCGAGIPMAAGRFSRAPGPVQRVGAEWLYRLALEPRRLARRYLRDDAPFAITLLAGALRTRLTSRRHV</sequence>
<feature type="region of interest" description="Disordered" evidence="3">
    <location>
        <begin position="1"/>
        <end position="34"/>
    </location>
</feature>
<dbReference type="Pfam" id="PF03808">
    <property type="entry name" value="Glyco_tran_WecG"/>
    <property type="match status" value="1"/>
</dbReference>
<dbReference type="NCBIfam" id="TIGR00696">
    <property type="entry name" value="wecG_tagA_cpsF"/>
    <property type="match status" value="1"/>
</dbReference>
<feature type="compositionally biased region" description="Gly residues" evidence="3">
    <location>
        <begin position="1"/>
        <end position="10"/>
    </location>
</feature>
<reference evidence="5" key="1">
    <citation type="journal article" date="2019" name="Int. J. Syst. Evol. Microbiol.">
        <title>The Global Catalogue of Microorganisms (GCM) 10K type strain sequencing project: providing services to taxonomists for standard genome sequencing and annotation.</title>
        <authorList>
            <consortium name="The Broad Institute Genomics Platform"/>
            <consortium name="The Broad Institute Genome Sequencing Center for Infectious Disease"/>
            <person name="Wu L."/>
            <person name="Ma J."/>
        </authorList>
    </citation>
    <scope>NUCLEOTIDE SEQUENCE [LARGE SCALE GENOMIC DNA]</scope>
    <source>
        <strain evidence="5">JCM 17388</strain>
    </source>
</reference>
<protein>
    <recommendedName>
        <fullName evidence="6">Glycosyltransferase</fullName>
    </recommendedName>
</protein>
<accession>A0ABP8AAS7</accession>